<dbReference type="OrthoDB" id="2059175at2"/>
<evidence type="ECO:0000313" key="3">
    <source>
        <dbReference type="EMBL" id="SHM75142.1"/>
    </source>
</evidence>
<keyword evidence="4" id="KW-1185">Reference proteome</keyword>
<feature type="signal peptide" evidence="2">
    <location>
        <begin position="1"/>
        <end position="23"/>
    </location>
</feature>
<feature type="region of interest" description="Disordered" evidence="1">
    <location>
        <begin position="32"/>
        <end position="63"/>
    </location>
</feature>
<organism evidence="3 4">
    <name type="scientific">Anaerosporobacter mobilis DSM 15930</name>
    <dbReference type="NCBI Taxonomy" id="1120996"/>
    <lineage>
        <taxon>Bacteria</taxon>
        <taxon>Bacillati</taxon>
        <taxon>Bacillota</taxon>
        <taxon>Clostridia</taxon>
        <taxon>Lachnospirales</taxon>
        <taxon>Lachnospiraceae</taxon>
        <taxon>Anaerosporobacter</taxon>
    </lineage>
</organism>
<sequence length="108" mass="12021">MKKFGKFIAGTLSLAALVGGAFYFFKNVVNKDSTDDFDDFDDDFDDIEDDDTEDSDESETDTRGYVTLTMPEVSDFSDESIDTDDNLEAEVEVTLSDQVPSEEESLEA</sequence>
<evidence type="ECO:0000256" key="2">
    <source>
        <dbReference type="SAM" id="SignalP"/>
    </source>
</evidence>
<gene>
    <name evidence="3" type="ORF">SAMN02746066_03144</name>
</gene>
<dbReference type="Proteomes" id="UP000184038">
    <property type="component" value="Unassembled WGS sequence"/>
</dbReference>
<keyword evidence="2" id="KW-0732">Signal</keyword>
<dbReference type="AlphaFoldDB" id="A0A1M7LCQ9"/>
<evidence type="ECO:0000256" key="1">
    <source>
        <dbReference type="SAM" id="MobiDB-lite"/>
    </source>
</evidence>
<proteinExistence type="predicted"/>
<evidence type="ECO:0000313" key="4">
    <source>
        <dbReference type="Proteomes" id="UP000184038"/>
    </source>
</evidence>
<feature type="chain" id="PRO_5039297289" evidence="2">
    <location>
        <begin position="24"/>
        <end position="108"/>
    </location>
</feature>
<dbReference type="EMBL" id="FRCP01000016">
    <property type="protein sequence ID" value="SHM75142.1"/>
    <property type="molecule type" value="Genomic_DNA"/>
</dbReference>
<protein>
    <submittedName>
        <fullName evidence="3">Uncharacterized protein</fullName>
    </submittedName>
</protein>
<name>A0A1M7LCQ9_9FIRM</name>
<dbReference type="RefSeq" id="WP_073289354.1">
    <property type="nucleotide sequence ID" value="NZ_FRCP01000016.1"/>
</dbReference>
<accession>A0A1M7LCQ9</accession>
<feature type="compositionally biased region" description="Acidic residues" evidence="1">
    <location>
        <begin position="35"/>
        <end position="59"/>
    </location>
</feature>
<reference evidence="3 4" key="1">
    <citation type="submission" date="2016-11" db="EMBL/GenBank/DDBJ databases">
        <authorList>
            <person name="Jaros S."/>
            <person name="Januszkiewicz K."/>
            <person name="Wedrychowicz H."/>
        </authorList>
    </citation>
    <scope>NUCLEOTIDE SEQUENCE [LARGE SCALE GENOMIC DNA]</scope>
    <source>
        <strain evidence="3 4">DSM 15930</strain>
    </source>
</reference>